<feature type="region of interest" description="Disordered" evidence="1">
    <location>
        <begin position="316"/>
        <end position="374"/>
    </location>
</feature>
<dbReference type="EMBL" id="MRZV01000685">
    <property type="protein sequence ID" value="PIK45795.1"/>
    <property type="molecule type" value="Genomic_DNA"/>
</dbReference>
<feature type="compositionally biased region" description="Basic and acidic residues" evidence="1">
    <location>
        <begin position="364"/>
        <end position="374"/>
    </location>
</feature>
<evidence type="ECO:0000313" key="2">
    <source>
        <dbReference type="EMBL" id="PIK45795.1"/>
    </source>
</evidence>
<evidence type="ECO:0000256" key="1">
    <source>
        <dbReference type="SAM" id="MobiDB-lite"/>
    </source>
</evidence>
<proteinExistence type="predicted"/>
<feature type="non-terminal residue" evidence="2">
    <location>
        <position position="1"/>
    </location>
</feature>
<feature type="compositionally biased region" description="Basic residues" evidence="1">
    <location>
        <begin position="189"/>
        <end position="198"/>
    </location>
</feature>
<feature type="compositionally biased region" description="Basic and acidic residues" evidence="1">
    <location>
        <begin position="248"/>
        <end position="258"/>
    </location>
</feature>
<feature type="region of interest" description="Disordered" evidence="1">
    <location>
        <begin position="130"/>
        <end position="209"/>
    </location>
</feature>
<sequence>DPCQPIPSQVPTISAEGASKMKQAKISNAAVAGNASLPGFPPGLVPNLGKLRRLCRYQEKSWVLQAAATTPPQVNGFAHFNRIPPHIKMQESPHTHNDSKASGNSRSEIGKSLEGRNHLQYWNHEMLAKHAAHRVTSPTSHSLPDNNMLHHNSGNGISKDSINNHLPRNSQFSSHQRAKSSSPSEMKKLSSHHHLHSKHSPDHAPHHTYSPVDLAAESLLSLSGSVPRRNFPFPPFQSSSNNAVVPERASRQHPKESVSKANHLIDSSPFTKAPTTHWSPSAQGILPGEKITTPSPKAHVLPTHLSDSYKLEALAGSSHSSIPKQSSHFSKPEISPNGTPPGHKTPERTMDSPKLSVSTPEEEERLRMLQDRKN</sequence>
<dbReference type="Proteomes" id="UP000230750">
    <property type="component" value="Unassembled WGS sequence"/>
</dbReference>
<organism evidence="2 3">
    <name type="scientific">Stichopus japonicus</name>
    <name type="common">Sea cucumber</name>
    <dbReference type="NCBI Taxonomy" id="307972"/>
    <lineage>
        <taxon>Eukaryota</taxon>
        <taxon>Metazoa</taxon>
        <taxon>Echinodermata</taxon>
        <taxon>Eleutherozoa</taxon>
        <taxon>Echinozoa</taxon>
        <taxon>Holothuroidea</taxon>
        <taxon>Aspidochirotacea</taxon>
        <taxon>Aspidochirotida</taxon>
        <taxon>Stichopodidae</taxon>
        <taxon>Apostichopus</taxon>
    </lineage>
</organism>
<protein>
    <submittedName>
        <fullName evidence="2">Uncharacterized protein</fullName>
    </submittedName>
</protein>
<feature type="region of interest" description="Disordered" evidence="1">
    <location>
        <begin position="88"/>
        <end position="110"/>
    </location>
</feature>
<feature type="compositionally biased region" description="Low complexity" evidence="1">
    <location>
        <begin position="317"/>
        <end position="329"/>
    </location>
</feature>
<feature type="compositionally biased region" description="Basic and acidic residues" evidence="1">
    <location>
        <begin position="88"/>
        <end position="99"/>
    </location>
</feature>
<reference evidence="2 3" key="1">
    <citation type="journal article" date="2017" name="PLoS Biol.">
        <title>The sea cucumber genome provides insights into morphological evolution and visceral regeneration.</title>
        <authorList>
            <person name="Zhang X."/>
            <person name="Sun L."/>
            <person name="Yuan J."/>
            <person name="Sun Y."/>
            <person name="Gao Y."/>
            <person name="Zhang L."/>
            <person name="Li S."/>
            <person name="Dai H."/>
            <person name="Hamel J.F."/>
            <person name="Liu C."/>
            <person name="Yu Y."/>
            <person name="Liu S."/>
            <person name="Lin W."/>
            <person name="Guo K."/>
            <person name="Jin S."/>
            <person name="Xu P."/>
            <person name="Storey K.B."/>
            <person name="Huan P."/>
            <person name="Zhang T."/>
            <person name="Zhou Y."/>
            <person name="Zhang J."/>
            <person name="Lin C."/>
            <person name="Li X."/>
            <person name="Xing L."/>
            <person name="Huo D."/>
            <person name="Sun M."/>
            <person name="Wang L."/>
            <person name="Mercier A."/>
            <person name="Li F."/>
            <person name="Yang H."/>
            <person name="Xiang J."/>
        </authorList>
    </citation>
    <scope>NUCLEOTIDE SEQUENCE [LARGE SCALE GENOMIC DNA]</scope>
    <source>
        <strain evidence="2">Shaxun</strain>
        <tissue evidence="2">Muscle</tissue>
    </source>
</reference>
<name>A0A2G8KCV8_STIJA</name>
<dbReference type="AlphaFoldDB" id="A0A2G8KCV8"/>
<feature type="region of interest" description="Disordered" evidence="1">
    <location>
        <begin position="237"/>
        <end position="260"/>
    </location>
</feature>
<gene>
    <name evidence="2" type="ORF">BSL78_17338</name>
</gene>
<evidence type="ECO:0000313" key="3">
    <source>
        <dbReference type="Proteomes" id="UP000230750"/>
    </source>
</evidence>
<comment type="caution">
    <text evidence="2">The sequence shown here is derived from an EMBL/GenBank/DDBJ whole genome shotgun (WGS) entry which is preliminary data.</text>
</comment>
<accession>A0A2G8KCV8</accession>
<feature type="compositionally biased region" description="Polar residues" evidence="1">
    <location>
        <begin position="136"/>
        <end position="175"/>
    </location>
</feature>
<keyword evidence="3" id="KW-1185">Reference proteome</keyword>